<dbReference type="PANTHER" id="PTHR30509">
    <property type="entry name" value="P-HYDROXYBENZOIC ACID EFFLUX PUMP SUBUNIT-RELATED"/>
    <property type="match status" value="1"/>
</dbReference>
<dbReference type="PROSITE" id="PS51257">
    <property type="entry name" value="PROKAR_LIPOPROTEIN"/>
    <property type="match status" value="1"/>
</dbReference>
<feature type="transmembrane region" description="Helical" evidence="8">
    <location>
        <begin position="142"/>
        <end position="161"/>
    </location>
</feature>
<dbReference type="Proteomes" id="UP001523392">
    <property type="component" value="Unassembled WGS sequence"/>
</dbReference>
<accession>A0ABT1D7T8</accession>
<feature type="transmembrane region" description="Helical" evidence="8">
    <location>
        <begin position="9"/>
        <end position="28"/>
    </location>
</feature>
<organism evidence="9 10">
    <name type="scientific">Siccirubricoccus soli</name>
    <dbReference type="NCBI Taxonomy" id="2899147"/>
    <lineage>
        <taxon>Bacteria</taxon>
        <taxon>Pseudomonadati</taxon>
        <taxon>Pseudomonadota</taxon>
        <taxon>Alphaproteobacteria</taxon>
        <taxon>Acetobacterales</taxon>
        <taxon>Roseomonadaceae</taxon>
        <taxon>Siccirubricoccus</taxon>
    </lineage>
</organism>
<evidence type="ECO:0000256" key="7">
    <source>
        <dbReference type="SAM" id="MobiDB-lite"/>
    </source>
</evidence>
<feature type="region of interest" description="Disordered" evidence="7">
    <location>
        <begin position="670"/>
        <end position="693"/>
    </location>
</feature>
<sequence length="693" mass="74380">MTWPSWRDWLFSLKAFAAAMLALYIALACGLPRPYWAMTAVYVVANPLSGATVSKAFDRAFGTLLGAAGGVLLVSLFNGAPELLMLAIALWTGSFLYIALHGRTPRNYVFMLAGYTLPLLVLPGVDAPETIFELAVARSEEIILGILAAAIIGTTIFPRSLRSVVDGRIGAWLGDAGGWAREILLARGADPAAPVARQRLAADIAPLSALISQLSHDAGTRDIKPHVLELRGRFLFLLPLLSALADRMHALRLELGAFPPGLQALTERIAAWIGTPVEAADAAEPDRLRAGLAALPGPADGPLWTKLVWTSLVSRLSELIDLWEDCLTLRGRIGRQGAPQRWRPQLRHRPVVGEELHHDRGRMALAVASTVLATFLAGLLWIWSGWADGANAVAFVAIACCFFGGLDRPAPSMKFMLVWSAIAYAFTSLYLFVVLPRIQDFELLVLVLAPPFLLVGALIPRPELSLLTLLLAVNLAGDLGLQGRYSAEFASYTEGGIAIMAGLLFALVWTLVTRPFGEEWAARRLMRSGWADLAALASGARPFDHRALVSRTLDRLGQLMPRLAAMASPSPAALEGLAELRAGYNIIALQRDRRALPPEARAAIDATLRGVADFFGRCAADGERGAAPEALRGDIDRALRAVFALEEAGPRQAALDALVGLRRSLFPGVPGPAGPGFRHRDGDRPALASLAAE</sequence>
<feature type="transmembrane region" description="Helical" evidence="8">
    <location>
        <begin position="83"/>
        <end position="100"/>
    </location>
</feature>
<feature type="transmembrane region" description="Helical" evidence="8">
    <location>
        <begin position="497"/>
        <end position="517"/>
    </location>
</feature>
<dbReference type="Pfam" id="PF04632">
    <property type="entry name" value="FUSC"/>
    <property type="match status" value="1"/>
</dbReference>
<feature type="transmembrane region" description="Helical" evidence="8">
    <location>
        <begin position="107"/>
        <end position="122"/>
    </location>
</feature>
<evidence type="ECO:0000256" key="3">
    <source>
        <dbReference type="ARBA" id="ARBA00022475"/>
    </source>
</evidence>
<evidence type="ECO:0000256" key="5">
    <source>
        <dbReference type="ARBA" id="ARBA00022989"/>
    </source>
</evidence>
<feature type="transmembrane region" description="Helical" evidence="8">
    <location>
        <begin position="441"/>
        <end position="459"/>
    </location>
</feature>
<name>A0ABT1D7T8_9PROT</name>
<dbReference type="EMBL" id="JAFIRR010000086">
    <property type="protein sequence ID" value="MCO6417325.1"/>
    <property type="molecule type" value="Genomic_DNA"/>
</dbReference>
<comment type="caution">
    <text evidence="9">The sequence shown here is derived from an EMBL/GenBank/DDBJ whole genome shotgun (WGS) entry which is preliminary data.</text>
</comment>
<feature type="transmembrane region" description="Helical" evidence="8">
    <location>
        <begin position="363"/>
        <end position="383"/>
    </location>
</feature>
<evidence type="ECO:0000313" key="10">
    <source>
        <dbReference type="Proteomes" id="UP001523392"/>
    </source>
</evidence>
<keyword evidence="3" id="KW-1003">Cell membrane</keyword>
<dbReference type="InterPro" id="IPR006726">
    <property type="entry name" value="PHBA_efflux_AaeB/fusaric-R"/>
</dbReference>
<keyword evidence="10" id="KW-1185">Reference proteome</keyword>
<feature type="transmembrane region" description="Helical" evidence="8">
    <location>
        <begin position="415"/>
        <end position="435"/>
    </location>
</feature>
<proteinExistence type="predicted"/>
<reference evidence="9 10" key="1">
    <citation type="submission" date="2021-12" db="EMBL/GenBank/DDBJ databases">
        <title>Siccirubricoccus leaddurans sp. nov., a high concentration Zn2+ tolerance bacterium.</title>
        <authorList>
            <person name="Cao Y."/>
        </authorList>
    </citation>
    <scope>NUCLEOTIDE SEQUENCE [LARGE SCALE GENOMIC DNA]</scope>
    <source>
        <strain evidence="9 10">KC 17139</strain>
    </source>
</reference>
<evidence type="ECO:0000256" key="1">
    <source>
        <dbReference type="ARBA" id="ARBA00004651"/>
    </source>
</evidence>
<evidence type="ECO:0000256" key="8">
    <source>
        <dbReference type="SAM" id="Phobius"/>
    </source>
</evidence>
<evidence type="ECO:0000256" key="6">
    <source>
        <dbReference type="ARBA" id="ARBA00023136"/>
    </source>
</evidence>
<keyword evidence="5 8" id="KW-1133">Transmembrane helix</keyword>
<keyword evidence="6 8" id="KW-0472">Membrane</keyword>
<evidence type="ECO:0000256" key="2">
    <source>
        <dbReference type="ARBA" id="ARBA00022448"/>
    </source>
</evidence>
<protein>
    <submittedName>
        <fullName evidence="9">FUSC family protein</fullName>
    </submittedName>
</protein>
<keyword evidence="2" id="KW-0813">Transport</keyword>
<keyword evidence="4 8" id="KW-0812">Transmembrane</keyword>
<gene>
    <name evidence="9" type="ORF">JYK14_14290</name>
</gene>
<dbReference type="RefSeq" id="WP_252953956.1">
    <property type="nucleotide sequence ID" value="NZ_JAFIRR010000086.1"/>
</dbReference>
<comment type="subcellular location">
    <subcellularLocation>
        <location evidence="1">Cell membrane</location>
        <topology evidence="1">Multi-pass membrane protein</topology>
    </subcellularLocation>
</comment>
<evidence type="ECO:0000256" key="4">
    <source>
        <dbReference type="ARBA" id="ARBA00022692"/>
    </source>
</evidence>
<dbReference type="PANTHER" id="PTHR30509:SF9">
    <property type="entry name" value="MULTIDRUG RESISTANCE PROTEIN MDTO"/>
    <property type="match status" value="1"/>
</dbReference>
<feature type="transmembrane region" description="Helical" evidence="8">
    <location>
        <begin position="60"/>
        <end position="77"/>
    </location>
</feature>
<evidence type="ECO:0000313" key="9">
    <source>
        <dbReference type="EMBL" id="MCO6417325.1"/>
    </source>
</evidence>